<accession>A0ABN6YNS3</accession>
<proteinExistence type="predicted"/>
<feature type="region of interest" description="Disordered" evidence="1">
    <location>
        <begin position="97"/>
        <end position="164"/>
    </location>
</feature>
<dbReference type="Proteomes" id="UP001321421">
    <property type="component" value="Chromosome"/>
</dbReference>
<evidence type="ECO:0008006" key="4">
    <source>
        <dbReference type="Google" id="ProtNLM"/>
    </source>
</evidence>
<dbReference type="EMBL" id="AP027735">
    <property type="protein sequence ID" value="BDZ57318.1"/>
    <property type="molecule type" value="Genomic_DNA"/>
</dbReference>
<feature type="compositionally biased region" description="Low complexity" evidence="1">
    <location>
        <begin position="124"/>
        <end position="149"/>
    </location>
</feature>
<gene>
    <name evidence="2" type="ORF">GCM10025872_09750</name>
</gene>
<organism evidence="2 3">
    <name type="scientific">Barrientosiimonas endolithica</name>
    <dbReference type="NCBI Taxonomy" id="1535208"/>
    <lineage>
        <taxon>Bacteria</taxon>
        <taxon>Bacillati</taxon>
        <taxon>Actinomycetota</taxon>
        <taxon>Actinomycetes</taxon>
        <taxon>Micrococcales</taxon>
        <taxon>Dermacoccaceae</taxon>
        <taxon>Barrientosiimonas</taxon>
    </lineage>
</organism>
<feature type="compositionally biased region" description="Basic and acidic residues" evidence="1">
    <location>
        <begin position="104"/>
        <end position="115"/>
    </location>
</feature>
<evidence type="ECO:0000313" key="3">
    <source>
        <dbReference type="Proteomes" id="UP001321421"/>
    </source>
</evidence>
<keyword evidence="3" id="KW-1185">Reference proteome</keyword>
<evidence type="ECO:0000313" key="2">
    <source>
        <dbReference type="EMBL" id="BDZ57318.1"/>
    </source>
</evidence>
<protein>
    <recommendedName>
        <fullName evidence="4">C-type lysozyme inhibitor domain-containing protein</fullName>
    </recommendedName>
</protein>
<reference evidence="3" key="1">
    <citation type="journal article" date="2019" name="Int. J. Syst. Evol. Microbiol.">
        <title>The Global Catalogue of Microorganisms (GCM) 10K type strain sequencing project: providing services to taxonomists for standard genome sequencing and annotation.</title>
        <authorList>
            <consortium name="The Broad Institute Genomics Platform"/>
            <consortium name="The Broad Institute Genome Sequencing Center for Infectious Disease"/>
            <person name="Wu L."/>
            <person name="Ma J."/>
        </authorList>
    </citation>
    <scope>NUCLEOTIDE SEQUENCE [LARGE SCALE GENOMIC DNA]</scope>
    <source>
        <strain evidence="3">NBRC 110608</strain>
    </source>
</reference>
<evidence type="ECO:0000256" key="1">
    <source>
        <dbReference type="SAM" id="MobiDB-lite"/>
    </source>
</evidence>
<sequence>MLFAGVSTATAATSGNLETKGPLYYCEDGYPQMVVYVRPTKTDETVSYTSSPDRGDGQWNLSAGDSYGQVYSRGSSFAGYDGTITFKGSETDSSLTVNVNIPERCGDLPKERPESGWEGTAVQPTSVPTSSTSSSSSSTTASPTSTDSPTGPPVQTGYEPKDSSNAGALALIGMLAAGAAVTGTAATRRLGGR</sequence>
<name>A0ABN6YNS3_9MICO</name>
<dbReference type="RefSeq" id="WP_289232449.1">
    <property type="nucleotide sequence ID" value="NZ_AP027735.1"/>
</dbReference>